<dbReference type="UniPathway" id="UPA00115">
    <property type="reaction ID" value="UER00409"/>
</dbReference>
<evidence type="ECO:0000256" key="4">
    <source>
        <dbReference type="ARBA" id="ARBA00010662"/>
    </source>
</evidence>
<accession>A0A075JJ99</accession>
<dbReference type="GO" id="GO:0017057">
    <property type="term" value="F:6-phosphogluconolactonase activity"/>
    <property type="evidence" value="ECO:0007669"/>
    <property type="project" value="UniProtKB-UniRule"/>
</dbReference>
<dbReference type="EMBL" id="CP008889">
    <property type="protein sequence ID" value="AIF41870.1"/>
    <property type="molecule type" value="Genomic_DNA"/>
</dbReference>
<sequence>MSAANVERRVAATKADLADAIAERLREVIADAVASRGVAHVVLTGGSMGEASARALAPLDDIDWAHVHLWWGDERFLPTGDAERNETQARVVLIDVVGVPAANVHAMAASDGPDGDDLDAAVARYRDELATVAPQFDIVMLGMGPDTHVASLFPGHATTRVDDTSVVAENDSPKPPPQRISLTFPALNAAREVWLMIAGADKADAVRAASGSTDRTAHPASGVHGRERTIWWLDEAAAGPGA</sequence>
<dbReference type="OrthoDB" id="9810967at2"/>
<dbReference type="GO" id="GO:0006098">
    <property type="term" value="P:pentose-phosphate shunt"/>
    <property type="evidence" value="ECO:0007669"/>
    <property type="project" value="UniProtKB-UniPathway"/>
</dbReference>
<reference evidence="9 10" key="1">
    <citation type="submission" date="2014-07" db="EMBL/GenBank/DDBJ databases">
        <title>Genome Sequencing of Dermacoccus nishinomiyaensis.</title>
        <authorList>
            <person name="Hong K.W."/>
            <person name="Chan K.G."/>
        </authorList>
    </citation>
    <scope>NUCLEOTIDE SEQUENCE [LARGE SCALE GENOMIC DNA]</scope>
    <source>
        <strain evidence="9 10">M25</strain>
    </source>
</reference>
<dbReference type="InterPro" id="IPR037171">
    <property type="entry name" value="NagB/RpiA_transferase-like"/>
</dbReference>
<evidence type="ECO:0000256" key="1">
    <source>
        <dbReference type="ARBA" id="ARBA00000832"/>
    </source>
</evidence>
<feature type="domain" description="Glucosamine/galactosamine-6-phosphate isomerase" evidence="8">
    <location>
        <begin position="13"/>
        <end position="231"/>
    </location>
</feature>
<evidence type="ECO:0000259" key="8">
    <source>
        <dbReference type="Pfam" id="PF01182"/>
    </source>
</evidence>
<comment type="function">
    <text evidence="2 7">Hydrolysis of 6-phosphogluconolactone to 6-phosphogluconate.</text>
</comment>
<dbReference type="PANTHER" id="PTHR11054">
    <property type="entry name" value="6-PHOSPHOGLUCONOLACTONASE"/>
    <property type="match status" value="1"/>
</dbReference>
<gene>
    <name evidence="7" type="primary">pgl</name>
    <name evidence="9" type="ORF">HX89_07770</name>
</gene>
<comment type="pathway">
    <text evidence="3 7">Carbohydrate degradation; pentose phosphate pathway; D-ribulose 5-phosphate from D-glucose 6-phosphate (oxidative stage): step 2/3.</text>
</comment>
<evidence type="ECO:0000313" key="10">
    <source>
        <dbReference type="Proteomes" id="UP000027986"/>
    </source>
</evidence>
<dbReference type="InterPro" id="IPR039104">
    <property type="entry name" value="6PGL"/>
</dbReference>
<dbReference type="Pfam" id="PF01182">
    <property type="entry name" value="Glucosamine_iso"/>
    <property type="match status" value="1"/>
</dbReference>
<dbReference type="GeneID" id="41841047"/>
<protein>
    <recommendedName>
        <fullName evidence="6 7">6-phosphogluconolactonase</fullName>
        <shortName evidence="7">6PGL</shortName>
        <ecNumber evidence="5 7">3.1.1.31</ecNumber>
    </recommendedName>
</protein>
<dbReference type="PANTHER" id="PTHR11054:SF0">
    <property type="entry name" value="6-PHOSPHOGLUCONOLACTONASE"/>
    <property type="match status" value="1"/>
</dbReference>
<dbReference type="EC" id="3.1.1.31" evidence="5 7"/>
<evidence type="ECO:0000256" key="2">
    <source>
        <dbReference type="ARBA" id="ARBA00002681"/>
    </source>
</evidence>
<evidence type="ECO:0000256" key="7">
    <source>
        <dbReference type="RuleBase" id="RU365095"/>
    </source>
</evidence>
<dbReference type="HOGENOM" id="CLU_053947_1_0_11"/>
<dbReference type="GO" id="GO:0005975">
    <property type="term" value="P:carbohydrate metabolic process"/>
    <property type="evidence" value="ECO:0007669"/>
    <property type="project" value="UniProtKB-UniRule"/>
</dbReference>
<dbReference type="SUPFAM" id="SSF100950">
    <property type="entry name" value="NagB/RpiA/CoA transferase-like"/>
    <property type="match status" value="1"/>
</dbReference>
<keyword evidence="7" id="KW-0378">Hydrolase</keyword>
<dbReference type="eggNOG" id="COG0363">
    <property type="taxonomic scope" value="Bacteria"/>
</dbReference>
<proteinExistence type="inferred from homology"/>
<comment type="similarity">
    <text evidence="4 7">Belongs to the glucosamine/galactosamine-6-phosphate isomerase family. 6-phosphogluconolactonase subfamily.</text>
</comment>
<dbReference type="AlphaFoldDB" id="A0A075JJ99"/>
<dbReference type="InterPro" id="IPR006148">
    <property type="entry name" value="Glc/Gal-6P_isomerase"/>
</dbReference>
<dbReference type="InterPro" id="IPR005900">
    <property type="entry name" value="6-phosphogluconolactonase_DevB"/>
</dbReference>
<keyword evidence="10" id="KW-1185">Reference proteome</keyword>
<evidence type="ECO:0000256" key="6">
    <source>
        <dbReference type="ARBA" id="ARBA00020337"/>
    </source>
</evidence>
<dbReference type="Proteomes" id="UP000027986">
    <property type="component" value="Chromosome"/>
</dbReference>
<dbReference type="CDD" id="cd01400">
    <property type="entry name" value="6PGL"/>
    <property type="match status" value="1"/>
</dbReference>
<name>A0A075JJ99_9MICO</name>
<organism evidence="9 10">
    <name type="scientific">Dermacoccus nishinomiyaensis</name>
    <dbReference type="NCBI Taxonomy" id="1274"/>
    <lineage>
        <taxon>Bacteria</taxon>
        <taxon>Bacillati</taxon>
        <taxon>Actinomycetota</taxon>
        <taxon>Actinomycetes</taxon>
        <taxon>Micrococcales</taxon>
        <taxon>Dermacoccaceae</taxon>
        <taxon>Dermacoccus</taxon>
    </lineage>
</organism>
<evidence type="ECO:0000313" key="9">
    <source>
        <dbReference type="EMBL" id="AIF41870.1"/>
    </source>
</evidence>
<dbReference type="NCBIfam" id="TIGR01198">
    <property type="entry name" value="pgl"/>
    <property type="match status" value="1"/>
</dbReference>
<comment type="catalytic activity">
    <reaction evidence="1 7">
        <text>6-phospho-D-glucono-1,5-lactone + H2O = 6-phospho-D-gluconate + H(+)</text>
        <dbReference type="Rhea" id="RHEA:12556"/>
        <dbReference type="ChEBI" id="CHEBI:15377"/>
        <dbReference type="ChEBI" id="CHEBI:15378"/>
        <dbReference type="ChEBI" id="CHEBI:57955"/>
        <dbReference type="ChEBI" id="CHEBI:58759"/>
        <dbReference type="EC" id="3.1.1.31"/>
    </reaction>
</comment>
<dbReference type="Gene3D" id="3.40.50.1360">
    <property type="match status" value="1"/>
</dbReference>
<evidence type="ECO:0000256" key="3">
    <source>
        <dbReference type="ARBA" id="ARBA00004961"/>
    </source>
</evidence>
<dbReference type="RefSeq" id="WP_051805893.1">
    <property type="nucleotide sequence ID" value="NZ_CP008889.1"/>
</dbReference>
<evidence type="ECO:0000256" key="5">
    <source>
        <dbReference type="ARBA" id="ARBA00013198"/>
    </source>
</evidence>
<dbReference type="KEGG" id="dni:HX89_07770"/>